<dbReference type="InterPro" id="IPR017439">
    <property type="entry name" value="Amidohydrolase"/>
</dbReference>
<gene>
    <name evidence="3" type="ORF">MSL71_46200</name>
</gene>
<dbReference type="Pfam" id="PF07687">
    <property type="entry name" value="M20_dimer"/>
    <property type="match status" value="1"/>
</dbReference>
<dbReference type="PANTHER" id="PTHR30575">
    <property type="entry name" value="PEPTIDASE M20"/>
    <property type="match status" value="1"/>
</dbReference>
<dbReference type="InterPro" id="IPR011650">
    <property type="entry name" value="Peptidase_M20_dimer"/>
</dbReference>
<dbReference type="GO" id="GO:0005737">
    <property type="term" value="C:cytoplasm"/>
    <property type="evidence" value="ECO:0007669"/>
    <property type="project" value="TreeGrafter"/>
</dbReference>
<evidence type="ECO:0000256" key="1">
    <source>
        <dbReference type="PIRNR" id="PIRNR037226"/>
    </source>
</evidence>
<dbReference type="RefSeq" id="WP_180145751.1">
    <property type="nucleotide sequence ID" value="NZ_CAADHO010000012.1"/>
</dbReference>
<dbReference type="SUPFAM" id="SSF55031">
    <property type="entry name" value="Bacterial exopeptidase dimerisation domain"/>
    <property type="match status" value="1"/>
</dbReference>
<reference evidence="3 4" key="1">
    <citation type="submission" date="2019-03" db="EMBL/GenBank/DDBJ databases">
        <authorList>
            <person name="Nijsse B."/>
        </authorList>
    </citation>
    <scope>NUCLEOTIDE SEQUENCE [LARGE SCALE GENOMIC DNA]</scope>
    <source>
        <strain evidence="3">Desulfoluna butyratoxydans MSL71</strain>
    </source>
</reference>
<name>A0A4V6ILY7_9BACT</name>
<dbReference type="Gene3D" id="3.40.630.10">
    <property type="entry name" value="Zn peptidases"/>
    <property type="match status" value="1"/>
</dbReference>
<protein>
    <recommendedName>
        <fullName evidence="1">Peptidase M20 domain-containing protein 2</fullName>
    </recommendedName>
</protein>
<dbReference type="InterPro" id="IPR052030">
    <property type="entry name" value="Peptidase_M20/M20A_hydrolases"/>
</dbReference>
<dbReference type="GO" id="GO:0016805">
    <property type="term" value="F:dipeptidase activity"/>
    <property type="evidence" value="ECO:0007669"/>
    <property type="project" value="InterPro"/>
</dbReference>
<dbReference type="SUPFAM" id="SSF53187">
    <property type="entry name" value="Zn-dependent exopeptidases"/>
    <property type="match status" value="1"/>
</dbReference>
<dbReference type="InterPro" id="IPR017144">
    <property type="entry name" value="Xaa-Arg_dipeptidase"/>
</dbReference>
<evidence type="ECO:0000313" key="4">
    <source>
        <dbReference type="Proteomes" id="UP000507962"/>
    </source>
</evidence>
<dbReference type="EMBL" id="CAADHO010000012">
    <property type="protein sequence ID" value="VFQ46938.1"/>
    <property type="molecule type" value="Genomic_DNA"/>
</dbReference>
<accession>A0A4V6ILY7</accession>
<evidence type="ECO:0000259" key="2">
    <source>
        <dbReference type="Pfam" id="PF07687"/>
    </source>
</evidence>
<dbReference type="Gene3D" id="3.30.70.360">
    <property type="match status" value="1"/>
</dbReference>
<organism evidence="3 4">
    <name type="scientific">Desulfoluna butyratoxydans</name>
    <dbReference type="NCBI Taxonomy" id="231438"/>
    <lineage>
        <taxon>Bacteria</taxon>
        <taxon>Pseudomonadati</taxon>
        <taxon>Thermodesulfobacteriota</taxon>
        <taxon>Desulfobacteria</taxon>
        <taxon>Desulfobacterales</taxon>
        <taxon>Desulfolunaceae</taxon>
        <taxon>Desulfoluna</taxon>
    </lineage>
</organism>
<dbReference type="Proteomes" id="UP000507962">
    <property type="component" value="Unassembled WGS sequence"/>
</dbReference>
<dbReference type="PIRSF" id="PIRSF037226">
    <property type="entry name" value="Amidohydrolase_ACY1L2_prd"/>
    <property type="match status" value="1"/>
</dbReference>
<dbReference type="GO" id="GO:0071713">
    <property type="term" value="F:para-aminobenzoyl-glutamate hydrolase activity"/>
    <property type="evidence" value="ECO:0007669"/>
    <property type="project" value="TreeGrafter"/>
</dbReference>
<comment type="similarity">
    <text evidence="1">Belongs to the peptidase M20A family.</text>
</comment>
<keyword evidence="4" id="KW-1185">Reference proteome</keyword>
<sequence length="451" mass="48323">MPCDPLKDAVFQAIDAEQETLVALGETLYAQPELGYREHTATREVAGLFKRRGFEVEENIAVTGMLAKPKVSRPGPVVSVLGELDAIVCAEHPHADPVTGAVHACGHHIQVAIMAGVAMGLKAAGAFDLLDGSVNFMAVPAEEFVEMAFRARLKQEGNITWYGGKQELIHKGYFDTTDIAMMAHALDLGPGPSAVIGATGNGFIGKEIRFTGKEAHAGAAPHDGVNALNAAMLAMMNIHAQRETFRDEDHIRVHPILTKGGDAVNVVPADVCMESFVRGRTIPGMQDASRKVDRAIQAGAMAVGAASTIHSMPGYLPLLTVPELDALFKENALPFCGSRIIDGAEFAGSFDMGDLSHLIPCLHPFTGGVSGNIHTREFQVTDMASAVLFPAKALAGTIIDLLRDGAKKGKAIIDGFSPRLTKTQYLNYLNTTLETRRMDEPADKEKKEQFS</sequence>
<dbReference type="NCBIfam" id="TIGR01891">
    <property type="entry name" value="amidohydrolases"/>
    <property type="match status" value="1"/>
</dbReference>
<dbReference type="PANTHER" id="PTHR30575:SF3">
    <property type="entry name" value="PEPTIDASE M20 DIMERISATION DOMAIN-CONTAINING PROTEIN"/>
    <property type="match status" value="1"/>
</dbReference>
<dbReference type="InterPro" id="IPR036264">
    <property type="entry name" value="Bact_exopeptidase_dim_dom"/>
</dbReference>
<dbReference type="GO" id="GO:0046657">
    <property type="term" value="P:folic acid catabolic process"/>
    <property type="evidence" value="ECO:0007669"/>
    <property type="project" value="TreeGrafter"/>
</dbReference>
<feature type="domain" description="Peptidase M20 dimerisation" evidence="2">
    <location>
        <begin position="202"/>
        <end position="284"/>
    </location>
</feature>
<evidence type="ECO:0000313" key="3">
    <source>
        <dbReference type="EMBL" id="VFQ46938.1"/>
    </source>
</evidence>
<proteinExistence type="inferred from homology"/>
<keyword evidence="3" id="KW-0378">Hydrolase</keyword>
<dbReference type="AlphaFoldDB" id="A0A4V6ILY7"/>